<keyword evidence="7" id="KW-1185">Reference proteome</keyword>
<dbReference type="SUPFAM" id="SSF52540">
    <property type="entry name" value="P-loop containing nucleoside triphosphate hydrolases"/>
    <property type="match status" value="1"/>
</dbReference>
<dbReference type="InterPro" id="IPR002197">
    <property type="entry name" value="HTH_Fis"/>
</dbReference>
<dbReference type="SUPFAM" id="SSF46689">
    <property type="entry name" value="Homeodomain-like"/>
    <property type="match status" value="1"/>
</dbReference>
<dbReference type="Pfam" id="PF25601">
    <property type="entry name" value="AAA_lid_14"/>
    <property type="match status" value="1"/>
</dbReference>
<evidence type="ECO:0000256" key="3">
    <source>
        <dbReference type="ARBA" id="ARBA00023015"/>
    </source>
</evidence>
<dbReference type="PROSITE" id="PS50045">
    <property type="entry name" value="SIGMA54_INTERACT_4"/>
    <property type="match status" value="1"/>
</dbReference>
<dbReference type="InterPro" id="IPR058031">
    <property type="entry name" value="AAA_lid_NorR"/>
</dbReference>
<dbReference type="InterPro" id="IPR002078">
    <property type="entry name" value="Sigma_54_int"/>
</dbReference>
<dbReference type="EMBL" id="BNAI01000003">
    <property type="protein sequence ID" value="GHF17856.1"/>
    <property type="molecule type" value="Genomic_DNA"/>
</dbReference>
<dbReference type="AlphaFoldDB" id="A0A8J3GR51"/>
<name>A0A8J3GR51_9MICO</name>
<dbReference type="Pfam" id="PF02954">
    <property type="entry name" value="HTH_8"/>
    <property type="match status" value="1"/>
</dbReference>
<evidence type="ECO:0000256" key="2">
    <source>
        <dbReference type="ARBA" id="ARBA00022840"/>
    </source>
</evidence>
<dbReference type="Gene3D" id="1.10.10.60">
    <property type="entry name" value="Homeodomain-like"/>
    <property type="match status" value="1"/>
</dbReference>
<dbReference type="InterPro" id="IPR027417">
    <property type="entry name" value="P-loop_NTPase"/>
</dbReference>
<reference evidence="6" key="1">
    <citation type="journal article" date="2014" name="Int. J. Syst. Evol. Microbiol.">
        <title>Complete genome sequence of Corynebacterium casei LMG S-19264T (=DSM 44701T), isolated from a smear-ripened cheese.</title>
        <authorList>
            <consortium name="US DOE Joint Genome Institute (JGI-PGF)"/>
            <person name="Walter F."/>
            <person name="Albersmeier A."/>
            <person name="Kalinowski J."/>
            <person name="Ruckert C."/>
        </authorList>
    </citation>
    <scope>NUCLEOTIDE SEQUENCE</scope>
    <source>
        <strain evidence="6">CGMCC 1.16548</strain>
    </source>
</reference>
<dbReference type="InterPro" id="IPR009057">
    <property type="entry name" value="Homeodomain-like_sf"/>
</dbReference>
<evidence type="ECO:0000313" key="7">
    <source>
        <dbReference type="Proteomes" id="UP000617531"/>
    </source>
</evidence>
<evidence type="ECO:0000256" key="4">
    <source>
        <dbReference type="ARBA" id="ARBA00023163"/>
    </source>
</evidence>
<evidence type="ECO:0000259" key="5">
    <source>
        <dbReference type="PROSITE" id="PS50045"/>
    </source>
</evidence>
<dbReference type="GO" id="GO:0006355">
    <property type="term" value="P:regulation of DNA-templated transcription"/>
    <property type="evidence" value="ECO:0007669"/>
    <property type="project" value="InterPro"/>
</dbReference>
<protein>
    <submittedName>
        <fullName evidence="6">Sigma 54 type regulator</fullName>
    </submittedName>
</protein>
<keyword evidence="2" id="KW-0067">ATP-binding</keyword>
<comment type="caution">
    <text evidence="6">The sequence shown here is derived from an EMBL/GenBank/DDBJ whole genome shotgun (WGS) entry which is preliminary data.</text>
</comment>
<gene>
    <name evidence="6" type="ORF">GCM10011600_18410</name>
</gene>
<evidence type="ECO:0000256" key="1">
    <source>
        <dbReference type="ARBA" id="ARBA00022741"/>
    </source>
</evidence>
<dbReference type="GO" id="GO:0043565">
    <property type="term" value="F:sequence-specific DNA binding"/>
    <property type="evidence" value="ECO:0007669"/>
    <property type="project" value="InterPro"/>
</dbReference>
<keyword evidence="3" id="KW-0805">Transcription regulation</keyword>
<keyword evidence="1" id="KW-0547">Nucleotide-binding</keyword>
<dbReference type="RefSeq" id="WP_229842012.1">
    <property type="nucleotide sequence ID" value="NZ_BNAI01000003.1"/>
</dbReference>
<dbReference type="Gene3D" id="3.30.450.40">
    <property type="match status" value="1"/>
</dbReference>
<dbReference type="Gene3D" id="1.10.8.60">
    <property type="match status" value="1"/>
</dbReference>
<dbReference type="PANTHER" id="PTHR32071">
    <property type="entry name" value="TRANSCRIPTIONAL REGULATORY PROTEIN"/>
    <property type="match status" value="1"/>
</dbReference>
<proteinExistence type="predicted"/>
<sequence length="528" mass="57586">MFAAKSHLLRLDEVASDLGGYVSLTAPNGALIRPAFLREEDCFPAGYSLLEESCGSNGEGLALEEGRGVWLAPEEHFREDMRANWCFASLIRDPFHSRVRAVIGLTLPVSRVRDVDPASTLLMLEGVSSRIERELESRTSSKERALLHEYLTVSRRRGGAAVIGVDGKNSLMNGHATRLLEEDDFSVIMGYAKEVMSSGSELTREVTLKGVGAATLECSPVAKSESNAGAIIVVKRRAKSRVAPDGPRAVPDERVPDAETSNHFLGLQGTSTAFRRSVSLARTALDEARSVILIGEPGSGKRRLADAIAAGRGDFLHAEALGASPRDPRVHDVLRELGETTPAALVIEGADELSQLDATEIADHLRHSSRTTLILTCTRMTWATQMLAETCDALEIPVAPLRARREDIPLLAEAVASELGDRKLSRSLVAALTNADWQRNIDQLRSVVSHAVTHAHGPEVTVEDLPHGFQAATSHGRLSRLEDAELSELRQAIREADGNRRLAAEMLEIGRSTLYRRMDYFRSRGFDI</sequence>
<organism evidence="6 7">
    <name type="scientific">Pseudolysinimonas yzui</name>
    <dbReference type="NCBI Taxonomy" id="2708254"/>
    <lineage>
        <taxon>Bacteria</taxon>
        <taxon>Bacillati</taxon>
        <taxon>Actinomycetota</taxon>
        <taxon>Actinomycetes</taxon>
        <taxon>Micrococcales</taxon>
        <taxon>Microbacteriaceae</taxon>
        <taxon>Pseudolysinimonas</taxon>
    </lineage>
</organism>
<feature type="domain" description="Sigma-54 factor interaction" evidence="5">
    <location>
        <begin position="392"/>
        <end position="453"/>
    </location>
</feature>
<dbReference type="GO" id="GO:0005524">
    <property type="term" value="F:ATP binding"/>
    <property type="evidence" value="ECO:0007669"/>
    <property type="project" value="UniProtKB-KW"/>
</dbReference>
<keyword evidence="4" id="KW-0804">Transcription</keyword>
<dbReference type="Proteomes" id="UP000617531">
    <property type="component" value="Unassembled WGS sequence"/>
</dbReference>
<accession>A0A8J3GR51</accession>
<dbReference type="Gene3D" id="3.40.50.300">
    <property type="entry name" value="P-loop containing nucleotide triphosphate hydrolases"/>
    <property type="match status" value="1"/>
</dbReference>
<evidence type="ECO:0000313" key="6">
    <source>
        <dbReference type="EMBL" id="GHF17856.1"/>
    </source>
</evidence>
<reference evidence="6" key="2">
    <citation type="submission" date="2020-09" db="EMBL/GenBank/DDBJ databases">
        <authorList>
            <person name="Sun Q."/>
            <person name="Zhou Y."/>
        </authorList>
    </citation>
    <scope>NUCLEOTIDE SEQUENCE</scope>
    <source>
        <strain evidence="6">CGMCC 1.16548</strain>
    </source>
</reference>
<dbReference type="InterPro" id="IPR029016">
    <property type="entry name" value="GAF-like_dom_sf"/>
</dbReference>